<dbReference type="GO" id="GO:0005829">
    <property type="term" value="C:cytosol"/>
    <property type="evidence" value="ECO:0007669"/>
    <property type="project" value="TreeGrafter"/>
</dbReference>
<gene>
    <name evidence="3" type="ORF">E1288_24995</name>
</gene>
<feature type="non-terminal residue" evidence="3">
    <location>
        <position position="549"/>
    </location>
</feature>
<name>A0A4R4YH65_9PSEU</name>
<dbReference type="SUPFAM" id="SSF56801">
    <property type="entry name" value="Acetyl-CoA synthetase-like"/>
    <property type="match status" value="1"/>
</dbReference>
<dbReference type="CDD" id="cd19543">
    <property type="entry name" value="DCL_NRPS"/>
    <property type="match status" value="1"/>
</dbReference>
<dbReference type="GO" id="GO:0003824">
    <property type="term" value="F:catalytic activity"/>
    <property type="evidence" value="ECO:0007669"/>
    <property type="project" value="InterPro"/>
</dbReference>
<dbReference type="PANTHER" id="PTHR45527">
    <property type="entry name" value="NONRIBOSOMAL PEPTIDE SYNTHETASE"/>
    <property type="match status" value="1"/>
</dbReference>
<dbReference type="GO" id="GO:0043041">
    <property type="term" value="P:amino acid activation for nonribosomal peptide biosynthetic process"/>
    <property type="evidence" value="ECO:0007669"/>
    <property type="project" value="TreeGrafter"/>
</dbReference>
<dbReference type="GO" id="GO:0044550">
    <property type="term" value="P:secondary metabolite biosynthetic process"/>
    <property type="evidence" value="ECO:0007669"/>
    <property type="project" value="TreeGrafter"/>
</dbReference>
<dbReference type="AlphaFoldDB" id="A0A4R4YH65"/>
<accession>A0A4R4YH65</accession>
<dbReference type="Pfam" id="PF00501">
    <property type="entry name" value="AMP-binding"/>
    <property type="match status" value="1"/>
</dbReference>
<organism evidence="3 4">
    <name type="scientific">Saccharopolyspora elongata</name>
    <dbReference type="NCBI Taxonomy" id="2530387"/>
    <lineage>
        <taxon>Bacteria</taxon>
        <taxon>Bacillati</taxon>
        <taxon>Actinomycetota</taxon>
        <taxon>Actinomycetes</taxon>
        <taxon>Pseudonocardiales</taxon>
        <taxon>Pseudonocardiaceae</taxon>
        <taxon>Saccharopolyspora</taxon>
    </lineage>
</organism>
<evidence type="ECO:0000259" key="1">
    <source>
        <dbReference type="Pfam" id="PF00501"/>
    </source>
</evidence>
<dbReference type="PANTHER" id="PTHR45527:SF1">
    <property type="entry name" value="FATTY ACID SYNTHASE"/>
    <property type="match status" value="1"/>
</dbReference>
<dbReference type="InterPro" id="IPR042099">
    <property type="entry name" value="ANL_N_sf"/>
</dbReference>
<dbReference type="GO" id="GO:0008610">
    <property type="term" value="P:lipid biosynthetic process"/>
    <property type="evidence" value="ECO:0007669"/>
    <property type="project" value="UniProtKB-ARBA"/>
</dbReference>
<sequence length="549" mass="58663">MTAKKSAVEDILPLTPLQEGLLFHAWYDEQGPDVYIVQLCVELEGDCDVPRLRAAAQALVDRHASLRAAFVRRGGRGPVQVIARRVRVPWRKLDLVAAADPESAFADVLAADRNERFDMGRPPLVRFMAVRFAADRVRLVMTCHHALFDGWSLPIVVDELVELYSRDGDASGLPPAPAWREYLAWLSDQDGPGAVRVWADALAGVEQPTLVAPGAGRDGVVPCRAVADVSTGLLGGLRCLAAERGVTLSSVVQVAWGVLLGGLVGCGDVVFGSVVAVRPPEVRGVESLVGLCVNTVPARVRWSSGTRVGDLLAEVQSAQIGLMPYRHVGLPEIQGALGVGELFDSVVIFENYPTKPGTAVEAAAGPSLRVANVEGLDSTHYGLALVVLPGDEQLTLRLDYRPDCFTTEEAELVLRRLVRVLESMAADSDMLVADIDILTDEERYQLLEVWNGQGVVAAESTLPELFEAQVAESPDATAVVCGGELVSYAELNARANRLARCLIGRGVGPGCVVGLAVPRSVEMVVAVWAVLKAGAAYLPVDPGFPAERI</sequence>
<dbReference type="Gene3D" id="3.40.50.12780">
    <property type="entry name" value="N-terminal domain of ligase-like"/>
    <property type="match status" value="1"/>
</dbReference>
<dbReference type="Proteomes" id="UP000294947">
    <property type="component" value="Unassembled WGS sequence"/>
</dbReference>
<evidence type="ECO:0000313" key="4">
    <source>
        <dbReference type="Proteomes" id="UP000294947"/>
    </source>
</evidence>
<dbReference type="Gene3D" id="3.30.559.10">
    <property type="entry name" value="Chloramphenicol acetyltransferase-like domain"/>
    <property type="match status" value="1"/>
</dbReference>
<dbReference type="GO" id="GO:0031177">
    <property type="term" value="F:phosphopantetheine binding"/>
    <property type="evidence" value="ECO:0007669"/>
    <property type="project" value="TreeGrafter"/>
</dbReference>
<evidence type="ECO:0000313" key="3">
    <source>
        <dbReference type="EMBL" id="TDD44133.1"/>
    </source>
</evidence>
<dbReference type="RefSeq" id="WP_165968241.1">
    <property type="nucleotide sequence ID" value="NZ_SMKW01000035.1"/>
</dbReference>
<feature type="domain" description="Condensation" evidence="2">
    <location>
        <begin position="9"/>
        <end position="447"/>
    </location>
</feature>
<reference evidence="3 4" key="1">
    <citation type="submission" date="2019-03" db="EMBL/GenBank/DDBJ databases">
        <title>Draft genome sequences of novel Actinobacteria.</title>
        <authorList>
            <person name="Sahin N."/>
            <person name="Ay H."/>
            <person name="Saygin H."/>
        </authorList>
    </citation>
    <scope>NUCLEOTIDE SEQUENCE [LARGE SCALE GENOMIC DNA]</scope>
    <source>
        <strain evidence="3 4">7K502</strain>
    </source>
</reference>
<proteinExistence type="predicted"/>
<keyword evidence="4" id="KW-1185">Reference proteome</keyword>
<feature type="domain" description="AMP-dependent synthetase/ligase" evidence="1">
    <location>
        <begin position="466"/>
        <end position="549"/>
    </location>
</feature>
<dbReference type="Gene3D" id="3.30.559.30">
    <property type="entry name" value="Nonribosomal peptide synthetase, condensation domain"/>
    <property type="match status" value="1"/>
</dbReference>
<dbReference type="Pfam" id="PF00668">
    <property type="entry name" value="Condensation"/>
    <property type="match status" value="1"/>
</dbReference>
<evidence type="ECO:0000259" key="2">
    <source>
        <dbReference type="Pfam" id="PF00668"/>
    </source>
</evidence>
<dbReference type="InterPro" id="IPR001242">
    <property type="entry name" value="Condensation_dom"/>
</dbReference>
<protein>
    <submittedName>
        <fullName evidence="3">Non-ribosomal peptide synthetase</fullName>
    </submittedName>
</protein>
<dbReference type="InterPro" id="IPR023213">
    <property type="entry name" value="CAT-like_dom_sf"/>
</dbReference>
<dbReference type="EMBL" id="SMKW01000035">
    <property type="protein sequence ID" value="TDD44133.1"/>
    <property type="molecule type" value="Genomic_DNA"/>
</dbReference>
<comment type="caution">
    <text evidence="3">The sequence shown here is derived from an EMBL/GenBank/DDBJ whole genome shotgun (WGS) entry which is preliminary data.</text>
</comment>
<dbReference type="SUPFAM" id="SSF52777">
    <property type="entry name" value="CoA-dependent acyltransferases"/>
    <property type="match status" value="2"/>
</dbReference>
<dbReference type="InterPro" id="IPR000873">
    <property type="entry name" value="AMP-dep_synth/lig_dom"/>
</dbReference>